<keyword evidence="2" id="KW-0479">Metal-binding</keyword>
<evidence type="ECO:0000256" key="6">
    <source>
        <dbReference type="ARBA" id="ARBA00023242"/>
    </source>
</evidence>
<dbReference type="Pfam" id="PF00096">
    <property type="entry name" value="zf-C2H2"/>
    <property type="match status" value="2"/>
</dbReference>
<evidence type="ECO:0000256" key="7">
    <source>
        <dbReference type="PROSITE-ProRule" id="PRU00042"/>
    </source>
</evidence>
<gene>
    <name evidence="10" type="ORF">CDAUBV1_LOCUS639</name>
</gene>
<comment type="subcellular location">
    <subcellularLocation>
        <location evidence="1">Nucleus</location>
    </subcellularLocation>
</comment>
<dbReference type="Pfam" id="PF12874">
    <property type="entry name" value="zf-met"/>
    <property type="match status" value="1"/>
</dbReference>
<dbReference type="PROSITE" id="PS00028">
    <property type="entry name" value="ZINC_FINGER_C2H2_1"/>
    <property type="match status" value="3"/>
</dbReference>
<feature type="domain" description="C2H2-type" evidence="9">
    <location>
        <begin position="315"/>
        <end position="343"/>
    </location>
</feature>
<proteinExistence type="predicted"/>
<comment type="caution">
    <text evidence="10">The sequence shown here is derived from an EMBL/GenBank/DDBJ whole genome shotgun (WGS) entry which is preliminary data.</text>
</comment>
<evidence type="ECO:0000256" key="4">
    <source>
        <dbReference type="ARBA" id="ARBA00022771"/>
    </source>
</evidence>
<keyword evidence="5" id="KW-0862">Zinc</keyword>
<evidence type="ECO:0000313" key="10">
    <source>
        <dbReference type="EMBL" id="CAL5129604.1"/>
    </source>
</evidence>
<keyword evidence="3" id="KW-0677">Repeat</keyword>
<evidence type="ECO:0000256" key="3">
    <source>
        <dbReference type="ARBA" id="ARBA00022737"/>
    </source>
</evidence>
<dbReference type="GO" id="GO:0005634">
    <property type="term" value="C:nucleus"/>
    <property type="evidence" value="ECO:0007669"/>
    <property type="project" value="UniProtKB-SubCell"/>
</dbReference>
<dbReference type="PROSITE" id="PS50157">
    <property type="entry name" value="ZINC_FINGER_C2H2_2"/>
    <property type="match status" value="3"/>
</dbReference>
<evidence type="ECO:0000259" key="9">
    <source>
        <dbReference type="PROSITE" id="PS50157"/>
    </source>
</evidence>
<dbReference type="Proteomes" id="UP001497525">
    <property type="component" value="Unassembled WGS sequence"/>
</dbReference>
<dbReference type="SMART" id="SM00355">
    <property type="entry name" value="ZnF_C2H2"/>
    <property type="match status" value="4"/>
</dbReference>
<sequence length="563" mass="61319">MGSVELVNEEAVDPGNPLNCCSLSTVSRTNRTAGDVLPHYTCTLDYSTLPIILLSCLPIRIQRLIERRVQKSPCPLFVVVTSAQGQWCLVQLAHKPLSDATQSPQLSELINPKDDTNSPNRDLLYDLLPVLRLDVDQYTVAHFSDAQVVFQITSDSPAMHWQCPFCGASFNLPDVDSGRMDILRQHLRLHIELRCCMDCSTLLPNNTVDVDFSLQAPHSCVDLISPTSKGQTPKPVRVVSSPFSARSIHTNVPPSPAFTTSEPPLSSLNTSKVIRITTPGSNVPTIKLIKLSTPESGNYGNADSNPPERRAIILPSCTICNIDFKCSAQYQQHMKNVHRGPRYVCTKCDSSFSTRGNLTTHFQQVHNRNTTLQCPICEKRLSNKFNVDRHIRSVHPSANLDGGSNPLADRSTSGLSAERGSNSEDASSPSSLHLTNLSNPDPMSQIATGTGNDLTRLDTPTNHSTGRKVSEDRPRGFYLYLSTPITDVGGEVSLPGNDVCQNDALTSANGKPTLVAEVQLTPCPPSNPGAQYGTAGTAWHQNVLLVDSWSKPISSPPTCPKQK</sequence>
<keyword evidence="4 7" id="KW-0863">Zinc-finger</keyword>
<feature type="domain" description="C2H2-type" evidence="9">
    <location>
        <begin position="372"/>
        <end position="400"/>
    </location>
</feature>
<accession>A0AAV2T0C2</accession>
<dbReference type="SUPFAM" id="SSF57667">
    <property type="entry name" value="beta-beta-alpha zinc fingers"/>
    <property type="match status" value="1"/>
</dbReference>
<dbReference type="GO" id="GO:0008270">
    <property type="term" value="F:zinc ion binding"/>
    <property type="evidence" value="ECO:0007669"/>
    <property type="project" value="UniProtKB-KW"/>
</dbReference>
<dbReference type="InterPro" id="IPR013087">
    <property type="entry name" value="Znf_C2H2_type"/>
</dbReference>
<protein>
    <recommendedName>
        <fullName evidence="9">C2H2-type domain-containing protein</fullName>
    </recommendedName>
</protein>
<feature type="compositionally biased region" description="Polar residues" evidence="8">
    <location>
        <begin position="410"/>
        <end position="464"/>
    </location>
</feature>
<evidence type="ECO:0000256" key="5">
    <source>
        <dbReference type="ARBA" id="ARBA00022833"/>
    </source>
</evidence>
<dbReference type="EMBL" id="CAXLJL010000002">
    <property type="protein sequence ID" value="CAL5129604.1"/>
    <property type="molecule type" value="Genomic_DNA"/>
</dbReference>
<evidence type="ECO:0000256" key="8">
    <source>
        <dbReference type="SAM" id="MobiDB-lite"/>
    </source>
</evidence>
<evidence type="ECO:0000313" key="11">
    <source>
        <dbReference type="Proteomes" id="UP001497525"/>
    </source>
</evidence>
<dbReference type="PANTHER" id="PTHR24406">
    <property type="entry name" value="TRANSCRIPTIONAL REPRESSOR CTCFL-RELATED"/>
    <property type="match status" value="1"/>
</dbReference>
<feature type="domain" description="C2H2-type" evidence="9">
    <location>
        <begin position="343"/>
        <end position="371"/>
    </location>
</feature>
<keyword evidence="6" id="KW-0539">Nucleus</keyword>
<evidence type="ECO:0000256" key="1">
    <source>
        <dbReference type="ARBA" id="ARBA00004123"/>
    </source>
</evidence>
<dbReference type="AlphaFoldDB" id="A0AAV2T0C2"/>
<name>A0AAV2T0C2_CALDB</name>
<dbReference type="InterPro" id="IPR050888">
    <property type="entry name" value="ZnF_C2H2-type_TF"/>
</dbReference>
<evidence type="ECO:0000256" key="2">
    <source>
        <dbReference type="ARBA" id="ARBA00022723"/>
    </source>
</evidence>
<dbReference type="InterPro" id="IPR036236">
    <property type="entry name" value="Znf_C2H2_sf"/>
</dbReference>
<dbReference type="Gene3D" id="3.30.160.60">
    <property type="entry name" value="Classic Zinc Finger"/>
    <property type="match status" value="1"/>
</dbReference>
<organism evidence="10 11">
    <name type="scientific">Calicophoron daubneyi</name>
    <name type="common">Rumen fluke</name>
    <name type="synonym">Paramphistomum daubneyi</name>
    <dbReference type="NCBI Taxonomy" id="300641"/>
    <lineage>
        <taxon>Eukaryota</taxon>
        <taxon>Metazoa</taxon>
        <taxon>Spiralia</taxon>
        <taxon>Lophotrochozoa</taxon>
        <taxon>Platyhelminthes</taxon>
        <taxon>Trematoda</taxon>
        <taxon>Digenea</taxon>
        <taxon>Plagiorchiida</taxon>
        <taxon>Pronocephalata</taxon>
        <taxon>Paramphistomoidea</taxon>
        <taxon>Paramphistomidae</taxon>
        <taxon>Calicophoron</taxon>
    </lineage>
</organism>
<feature type="region of interest" description="Disordered" evidence="8">
    <location>
        <begin position="395"/>
        <end position="470"/>
    </location>
</feature>
<reference evidence="10" key="1">
    <citation type="submission" date="2024-06" db="EMBL/GenBank/DDBJ databases">
        <authorList>
            <person name="Liu X."/>
            <person name="Lenzi L."/>
            <person name="Haldenby T S."/>
            <person name="Uol C."/>
        </authorList>
    </citation>
    <scope>NUCLEOTIDE SEQUENCE</scope>
</reference>